<feature type="domain" description="Peptidase M28" evidence="1">
    <location>
        <begin position="125"/>
        <end position="334"/>
    </location>
</feature>
<dbReference type="PROSITE" id="PS51257">
    <property type="entry name" value="PROKAR_LIPOPROTEIN"/>
    <property type="match status" value="1"/>
</dbReference>
<dbReference type="Proteomes" id="UP000662618">
    <property type="component" value="Unassembled WGS sequence"/>
</dbReference>
<accession>A0A9N8MIX0</accession>
<dbReference type="InterPro" id="IPR045175">
    <property type="entry name" value="M28_fam"/>
</dbReference>
<dbReference type="EMBL" id="CAJIMS010000001">
    <property type="protein sequence ID" value="CAD7815555.1"/>
    <property type="molecule type" value="Genomic_DNA"/>
</dbReference>
<sequence>MRKLLIPILSIVVLSSCGTSKVTTSGQNSTNTSGLSLSKNGKGFQSAYQSIKLEDLKKNLYVIASDEMEGRDTGSAGQKKAGEYMVSYYKGLGISFPKTLGSYFQKVPAEYMQKRGGGDLPDSENILAFIEGSEKPEEIVVISAHYDHVGTQNGIVFNGADDDGSGTVAVMEIAKAFHNAKKAGNGPKRSILFLHVTGEEHGLFGSEYYSDHPVFPLANTVVDLNIDMIGRDDPENRGKNYVYVIGSEMLSSELKVINEAANKETVNLELNYKYDDPKDPQRLYYRSDHYNFAKNNIPVAFYFDGIHEDYHKPTDDVEKIDYNMLQKRTQLVFATAWEIANREARIVVDKK</sequence>
<dbReference type="GO" id="GO:0004177">
    <property type="term" value="F:aminopeptidase activity"/>
    <property type="evidence" value="ECO:0007669"/>
    <property type="project" value="UniProtKB-KW"/>
</dbReference>
<dbReference type="InterPro" id="IPR018247">
    <property type="entry name" value="EF_Hand_1_Ca_BS"/>
</dbReference>
<evidence type="ECO:0000313" key="2">
    <source>
        <dbReference type="EMBL" id="CAD7815555.1"/>
    </source>
</evidence>
<evidence type="ECO:0000313" key="3">
    <source>
        <dbReference type="Proteomes" id="UP000662618"/>
    </source>
</evidence>
<dbReference type="PANTHER" id="PTHR12147">
    <property type="entry name" value="METALLOPEPTIDASE M28 FAMILY MEMBER"/>
    <property type="match status" value="1"/>
</dbReference>
<dbReference type="GO" id="GO:0006508">
    <property type="term" value="P:proteolysis"/>
    <property type="evidence" value="ECO:0007669"/>
    <property type="project" value="InterPro"/>
</dbReference>
<gene>
    <name evidence="2" type="ORF">CHRY9390_02992</name>
</gene>
<comment type="caution">
    <text evidence="2">The sequence shown here is derived from an EMBL/GenBank/DDBJ whole genome shotgun (WGS) entry which is preliminary data.</text>
</comment>
<reference evidence="2" key="1">
    <citation type="submission" date="2020-12" db="EMBL/GenBank/DDBJ databases">
        <authorList>
            <person name="Rodrigo-Torres L."/>
            <person name="Arahal R. D."/>
            <person name="Lucena T."/>
        </authorList>
    </citation>
    <scope>NUCLEOTIDE SEQUENCE</scope>
    <source>
        <strain evidence="2">CECT 9390</strain>
    </source>
</reference>
<dbReference type="GO" id="GO:0008235">
    <property type="term" value="F:metalloexopeptidase activity"/>
    <property type="evidence" value="ECO:0007669"/>
    <property type="project" value="InterPro"/>
</dbReference>
<dbReference type="PROSITE" id="PS00018">
    <property type="entry name" value="EF_HAND_1"/>
    <property type="match status" value="1"/>
</dbReference>
<name>A0A9N8MIX0_9FLAO</name>
<dbReference type="Pfam" id="PF04389">
    <property type="entry name" value="Peptidase_M28"/>
    <property type="match status" value="1"/>
</dbReference>
<keyword evidence="2" id="KW-0378">Hydrolase</keyword>
<dbReference type="Gene3D" id="3.40.630.10">
    <property type="entry name" value="Zn peptidases"/>
    <property type="match status" value="1"/>
</dbReference>
<dbReference type="CDD" id="cd05660">
    <property type="entry name" value="M28_like_PA"/>
    <property type="match status" value="1"/>
</dbReference>
<dbReference type="RefSeq" id="WP_162089197.1">
    <property type="nucleotide sequence ID" value="NZ_CAJIMS010000001.1"/>
</dbReference>
<dbReference type="PANTHER" id="PTHR12147:SF26">
    <property type="entry name" value="PEPTIDASE M28 DOMAIN-CONTAINING PROTEIN"/>
    <property type="match status" value="1"/>
</dbReference>
<dbReference type="AlphaFoldDB" id="A0A9N8MIX0"/>
<keyword evidence="2" id="KW-0031">Aminopeptidase</keyword>
<organism evidence="2 3">
    <name type="scientific">Chryseobacterium aquaeductus</name>
    <dbReference type="NCBI Taxonomy" id="2675056"/>
    <lineage>
        <taxon>Bacteria</taxon>
        <taxon>Pseudomonadati</taxon>
        <taxon>Bacteroidota</taxon>
        <taxon>Flavobacteriia</taxon>
        <taxon>Flavobacteriales</taxon>
        <taxon>Weeksellaceae</taxon>
        <taxon>Chryseobacterium group</taxon>
        <taxon>Chryseobacterium</taxon>
    </lineage>
</organism>
<proteinExistence type="predicted"/>
<protein>
    <submittedName>
        <fullName evidence="2">Bacterial leucyl aminopeptidase</fullName>
        <ecNumber evidence="2">3.4.11.10</ecNumber>
    </submittedName>
</protein>
<dbReference type="EC" id="3.4.11.10" evidence="2"/>
<evidence type="ECO:0000259" key="1">
    <source>
        <dbReference type="Pfam" id="PF04389"/>
    </source>
</evidence>
<keyword evidence="2" id="KW-0645">Protease</keyword>
<dbReference type="SUPFAM" id="SSF53187">
    <property type="entry name" value="Zn-dependent exopeptidases"/>
    <property type="match status" value="1"/>
</dbReference>
<dbReference type="InterPro" id="IPR007484">
    <property type="entry name" value="Peptidase_M28"/>
</dbReference>
<keyword evidence="3" id="KW-1185">Reference proteome</keyword>